<dbReference type="Gene3D" id="1.10.357.10">
    <property type="entry name" value="Tetracycline Repressor, domain 2"/>
    <property type="match status" value="1"/>
</dbReference>
<dbReference type="Pfam" id="PF00440">
    <property type="entry name" value="TetR_N"/>
    <property type="match status" value="1"/>
</dbReference>
<dbReference type="InterPro" id="IPR011075">
    <property type="entry name" value="TetR_C"/>
</dbReference>
<evidence type="ECO:0000256" key="4">
    <source>
        <dbReference type="PROSITE-ProRule" id="PRU00335"/>
    </source>
</evidence>
<dbReference type="AlphaFoldDB" id="A0AB38TKG1"/>
<dbReference type="RefSeq" id="WP_260531151.1">
    <property type="nucleotide sequence ID" value="NZ_CP104214.1"/>
</dbReference>
<proteinExistence type="predicted"/>
<dbReference type="InterPro" id="IPR009057">
    <property type="entry name" value="Homeodomain-like_sf"/>
</dbReference>
<dbReference type="PANTHER" id="PTHR47506">
    <property type="entry name" value="TRANSCRIPTIONAL REGULATORY PROTEIN"/>
    <property type="match status" value="1"/>
</dbReference>
<keyword evidence="3" id="KW-0804">Transcription</keyword>
<evidence type="ECO:0000256" key="2">
    <source>
        <dbReference type="ARBA" id="ARBA00023125"/>
    </source>
</evidence>
<dbReference type="SUPFAM" id="SSF46689">
    <property type="entry name" value="Homeodomain-like"/>
    <property type="match status" value="1"/>
</dbReference>
<dbReference type="EMBL" id="CP104214">
    <property type="protein sequence ID" value="UWX68516.1"/>
    <property type="molecule type" value="Genomic_DNA"/>
</dbReference>
<dbReference type="InterPro" id="IPR036271">
    <property type="entry name" value="Tet_transcr_reg_TetR-rel_C_sf"/>
</dbReference>
<feature type="domain" description="HTH tetR-type" evidence="5">
    <location>
        <begin position="6"/>
        <end position="66"/>
    </location>
</feature>
<dbReference type="PANTHER" id="PTHR47506:SF1">
    <property type="entry name" value="HTH-TYPE TRANSCRIPTIONAL REGULATOR YJDC"/>
    <property type="match status" value="1"/>
</dbReference>
<evidence type="ECO:0000313" key="7">
    <source>
        <dbReference type="Proteomes" id="UP001059745"/>
    </source>
</evidence>
<name>A0AB38TKG1_BURGA</name>
<accession>A0AB38TKG1</accession>
<organism evidence="6 7">
    <name type="scientific">Burkholderia gladioli</name>
    <name type="common">Pseudomonas marginata</name>
    <name type="synonym">Phytomonas marginata</name>
    <dbReference type="NCBI Taxonomy" id="28095"/>
    <lineage>
        <taxon>Bacteria</taxon>
        <taxon>Pseudomonadati</taxon>
        <taxon>Pseudomonadota</taxon>
        <taxon>Betaproteobacteria</taxon>
        <taxon>Burkholderiales</taxon>
        <taxon>Burkholderiaceae</taxon>
        <taxon>Burkholderia</taxon>
    </lineage>
</organism>
<evidence type="ECO:0000259" key="5">
    <source>
        <dbReference type="PROSITE" id="PS50977"/>
    </source>
</evidence>
<gene>
    <name evidence="6" type="ORF">NYZ96_09635</name>
</gene>
<dbReference type="Gene3D" id="1.10.10.60">
    <property type="entry name" value="Homeodomain-like"/>
    <property type="match status" value="1"/>
</dbReference>
<keyword evidence="1" id="KW-0805">Transcription regulation</keyword>
<feature type="DNA-binding region" description="H-T-H motif" evidence="4">
    <location>
        <begin position="29"/>
        <end position="48"/>
    </location>
</feature>
<reference evidence="6" key="1">
    <citation type="submission" date="2022-09" db="EMBL/GenBank/DDBJ databases">
        <title>Genomic of Burkholderia gladioli.</title>
        <authorList>
            <person name="Wu H."/>
        </authorList>
    </citation>
    <scope>NUCLEOTIDE SEQUENCE</scope>
    <source>
        <strain evidence="6">ZN-S4</strain>
    </source>
</reference>
<dbReference type="PRINTS" id="PR00455">
    <property type="entry name" value="HTHTETR"/>
</dbReference>
<evidence type="ECO:0000256" key="1">
    <source>
        <dbReference type="ARBA" id="ARBA00023015"/>
    </source>
</evidence>
<evidence type="ECO:0000256" key="3">
    <source>
        <dbReference type="ARBA" id="ARBA00023163"/>
    </source>
</evidence>
<dbReference type="Proteomes" id="UP001059745">
    <property type="component" value="Chromosome 1"/>
</dbReference>
<dbReference type="SUPFAM" id="SSF48498">
    <property type="entry name" value="Tetracyclin repressor-like, C-terminal domain"/>
    <property type="match status" value="1"/>
</dbReference>
<sequence length="207" mass="22475">MSGKPQYDEAVVIDAAIQVFWRHGYAAASISDLTEATGLSRSSLYQRFRDKDGLFQVALATYTERVLRRMNSAEGSTAREKLQTLLRGMLPVASPQRPPGCLLTRSCAERVDLPPAGQEAALDGVRRQREVLVDWLDEAVAGGELPAEADVEALAWHFLGVCQAVLGLPQAGAGREVLERMIEVAMGVWPVAGQARRNVGRPEPLAP</sequence>
<dbReference type="Pfam" id="PF16925">
    <property type="entry name" value="TetR_C_13"/>
    <property type="match status" value="1"/>
</dbReference>
<dbReference type="GO" id="GO:0003677">
    <property type="term" value="F:DNA binding"/>
    <property type="evidence" value="ECO:0007669"/>
    <property type="project" value="UniProtKB-UniRule"/>
</dbReference>
<protein>
    <submittedName>
        <fullName evidence="6">TetR/AcrR family transcriptional regulator</fullName>
    </submittedName>
</protein>
<dbReference type="InterPro" id="IPR001647">
    <property type="entry name" value="HTH_TetR"/>
</dbReference>
<keyword evidence="2 4" id="KW-0238">DNA-binding</keyword>
<dbReference type="PROSITE" id="PS50977">
    <property type="entry name" value="HTH_TETR_2"/>
    <property type="match status" value="1"/>
</dbReference>
<evidence type="ECO:0000313" key="6">
    <source>
        <dbReference type="EMBL" id="UWX68516.1"/>
    </source>
</evidence>